<accession>A0ABV9LIV1</accession>
<keyword evidence="2" id="KW-0732">Signal</keyword>
<proteinExistence type="predicted"/>
<dbReference type="SUPFAM" id="SSF75011">
    <property type="entry name" value="3-carboxy-cis,cis-mucoante lactonizing enzyme"/>
    <property type="match status" value="1"/>
</dbReference>
<dbReference type="PROSITE" id="PS51257">
    <property type="entry name" value="PROKAR_LIPOPROTEIN"/>
    <property type="match status" value="1"/>
</dbReference>
<protein>
    <recommendedName>
        <fullName evidence="5">Lactonase, 7-bladed beta-propeller</fullName>
    </recommendedName>
</protein>
<dbReference type="Gene3D" id="2.120.10.30">
    <property type="entry name" value="TolB, C-terminal domain"/>
    <property type="match status" value="1"/>
</dbReference>
<evidence type="ECO:0000256" key="2">
    <source>
        <dbReference type="SAM" id="SignalP"/>
    </source>
</evidence>
<dbReference type="Proteomes" id="UP001596025">
    <property type="component" value="Unassembled WGS sequence"/>
</dbReference>
<sequence length="399" mass="38891">MSRSRLLTVSALLPAALLATAACSPGPAAEPWSAAPAAEVARTTVSAPGTVPAGDRTDARGVSAGPDGTTLVVLAGDDTADGTAPGAALAVVGPDGTTVQATAELAPGSRPDTAFGSGGAAVVAGPVWPGAGPVGYALQVVDPATGTVTATLPVAVPGDALLTGSAAALGPDGVLYVAVSRSAGPPLLLAVDPATGAVRASADVDLAVDGVEPTSAEVGAVAVSPDGSRVVLAATTPGPDTGAPARSLLLPLTPDLLPRSAPVDLTPGFVRTGVQDLVVVDDGTVYAVVRGADADGADREHVVTVGVGATEPTVLTADGAFRGTPVTDAEFDGTALWLTLQQESAAASVVVVDLVTGAVGTPLGLCDELAGYLHAGDDGRIAVTARCDGEAVLWWLDPR</sequence>
<comment type="caution">
    <text evidence="3">The sequence shown here is derived from an EMBL/GenBank/DDBJ whole genome shotgun (WGS) entry which is preliminary data.</text>
</comment>
<organism evidence="3 4">
    <name type="scientific">Geodermatophilus arenarius</name>
    <dbReference type="NCBI Taxonomy" id="1137990"/>
    <lineage>
        <taxon>Bacteria</taxon>
        <taxon>Bacillati</taxon>
        <taxon>Actinomycetota</taxon>
        <taxon>Actinomycetes</taxon>
        <taxon>Geodermatophilales</taxon>
        <taxon>Geodermatophilaceae</taxon>
        <taxon>Geodermatophilus</taxon>
    </lineage>
</organism>
<dbReference type="InterPro" id="IPR011042">
    <property type="entry name" value="6-blade_b-propeller_TolB-like"/>
</dbReference>
<evidence type="ECO:0000256" key="1">
    <source>
        <dbReference type="SAM" id="MobiDB-lite"/>
    </source>
</evidence>
<name>A0ABV9LIV1_9ACTN</name>
<reference evidence="4" key="1">
    <citation type="journal article" date="2019" name="Int. J. Syst. Evol. Microbiol.">
        <title>The Global Catalogue of Microorganisms (GCM) 10K type strain sequencing project: providing services to taxonomists for standard genome sequencing and annotation.</title>
        <authorList>
            <consortium name="The Broad Institute Genomics Platform"/>
            <consortium name="The Broad Institute Genome Sequencing Center for Infectious Disease"/>
            <person name="Wu L."/>
            <person name="Ma J."/>
        </authorList>
    </citation>
    <scope>NUCLEOTIDE SEQUENCE [LARGE SCALE GENOMIC DNA]</scope>
    <source>
        <strain evidence="4">CCUG 62763</strain>
    </source>
</reference>
<keyword evidence="4" id="KW-1185">Reference proteome</keyword>
<dbReference type="RefSeq" id="WP_387988712.1">
    <property type="nucleotide sequence ID" value="NZ_JBHSGR010000011.1"/>
</dbReference>
<evidence type="ECO:0000313" key="3">
    <source>
        <dbReference type="EMBL" id="MFC4693994.1"/>
    </source>
</evidence>
<feature type="region of interest" description="Disordered" evidence="1">
    <location>
        <begin position="41"/>
        <end position="65"/>
    </location>
</feature>
<gene>
    <name evidence="3" type="ORF">ACFO3M_11420</name>
</gene>
<feature type="chain" id="PRO_5047107026" description="Lactonase, 7-bladed beta-propeller" evidence="2">
    <location>
        <begin position="22"/>
        <end position="399"/>
    </location>
</feature>
<evidence type="ECO:0000313" key="4">
    <source>
        <dbReference type="Proteomes" id="UP001596025"/>
    </source>
</evidence>
<evidence type="ECO:0008006" key="5">
    <source>
        <dbReference type="Google" id="ProtNLM"/>
    </source>
</evidence>
<dbReference type="EMBL" id="JBHSGR010000011">
    <property type="protein sequence ID" value="MFC4693994.1"/>
    <property type="molecule type" value="Genomic_DNA"/>
</dbReference>
<feature type="signal peptide" evidence="2">
    <location>
        <begin position="1"/>
        <end position="21"/>
    </location>
</feature>